<protein>
    <submittedName>
        <fullName evidence="3">Uncharacterized protein</fullName>
    </submittedName>
</protein>
<reference evidence="3 4" key="1">
    <citation type="submission" date="2024-01" db="EMBL/GenBank/DDBJ databases">
        <title>The genomes of 5 underutilized Papilionoideae crops provide insights into root nodulation and disease resistance.</title>
        <authorList>
            <person name="Yuan L."/>
        </authorList>
    </citation>
    <scope>NUCLEOTIDE SEQUENCE [LARGE SCALE GENOMIC DNA]</scope>
    <source>
        <strain evidence="3">LY-2023</strain>
        <tissue evidence="3">Leaf</tissue>
    </source>
</reference>
<dbReference type="GO" id="GO:0005886">
    <property type="term" value="C:plasma membrane"/>
    <property type="evidence" value="ECO:0007669"/>
    <property type="project" value="UniProtKB-SubCell"/>
</dbReference>
<name>A0AAN9PIA4_CLITE</name>
<evidence type="ECO:0000313" key="4">
    <source>
        <dbReference type="Proteomes" id="UP001359559"/>
    </source>
</evidence>
<dbReference type="Pfam" id="PF12796">
    <property type="entry name" value="Ank_2"/>
    <property type="match status" value="2"/>
</dbReference>
<comment type="caution">
    <text evidence="3">The sequence shown here is derived from an EMBL/GenBank/DDBJ whole genome shotgun (WGS) entry which is preliminary data.</text>
</comment>
<dbReference type="Gene3D" id="1.25.40.20">
    <property type="entry name" value="Ankyrin repeat-containing domain"/>
    <property type="match status" value="1"/>
</dbReference>
<dbReference type="PANTHER" id="PTHR24121">
    <property type="entry name" value="NO MECHANORECEPTOR POTENTIAL C, ISOFORM D-RELATED"/>
    <property type="match status" value="1"/>
</dbReference>
<dbReference type="EMBL" id="JAYKXN010000003">
    <property type="protein sequence ID" value="KAK7300410.1"/>
    <property type="molecule type" value="Genomic_DNA"/>
</dbReference>
<keyword evidence="2" id="KW-0040">ANK repeat</keyword>
<dbReference type="PROSITE" id="PS50088">
    <property type="entry name" value="ANK_REPEAT"/>
    <property type="match status" value="2"/>
</dbReference>
<dbReference type="InterPro" id="IPR002110">
    <property type="entry name" value="Ankyrin_rpt"/>
</dbReference>
<dbReference type="PANTHER" id="PTHR24121:SF22">
    <property type="entry name" value="PROTEIN ACCELERATED CELL DEATH 6-LIKE"/>
    <property type="match status" value="1"/>
</dbReference>
<evidence type="ECO:0000256" key="2">
    <source>
        <dbReference type="PROSITE-ProRule" id="PRU00023"/>
    </source>
</evidence>
<keyword evidence="4" id="KW-1185">Reference proteome</keyword>
<feature type="repeat" description="ANK" evidence="2">
    <location>
        <begin position="166"/>
        <end position="187"/>
    </location>
</feature>
<gene>
    <name evidence="3" type="ORF">RJT34_11254</name>
</gene>
<accession>A0AAN9PIA4</accession>
<dbReference type="InterPro" id="IPR036770">
    <property type="entry name" value="Ankyrin_rpt-contain_sf"/>
</dbReference>
<sequence>MLDTVLHVAFRSGNNETVDEILKHAPELLVWDNSNGDTPLHVAAKAGHIATLKKLLQFILHTNGRRSLFAFLGHVNNQGNIMLHEAIISGIGAEIFQHLQEINHDNDDDDNESGTTRSHVFKRHWIHLEDEHGRGPLHYAALKGYHEGVVLLLGQCMKCCIKWDRYGCLPIHLASCGGHVEVVKLLLHSCFDSIEMLHIFGRNILQWKA</sequence>
<evidence type="ECO:0000256" key="1">
    <source>
        <dbReference type="ARBA" id="ARBA00004413"/>
    </source>
</evidence>
<dbReference type="Proteomes" id="UP001359559">
    <property type="component" value="Unassembled WGS sequence"/>
</dbReference>
<dbReference type="PROSITE" id="PS50297">
    <property type="entry name" value="ANK_REP_REGION"/>
    <property type="match status" value="2"/>
</dbReference>
<dbReference type="AlphaFoldDB" id="A0AAN9PIA4"/>
<dbReference type="SUPFAM" id="SSF48403">
    <property type="entry name" value="Ankyrin repeat"/>
    <property type="match status" value="1"/>
</dbReference>
<feature type="repeat" description="ANK" evidence="2">
    <location>
        <begin position="35"/>
        <end position="57"/>
    </location>
</feature>
<proteinExistence type="predicted"/>
<organism evidence="3 4">
    <name type="scientific">Clitoria ternatea</name>
    <name type="common">Butterfly pea</name>
    <dbReference type="NCBI Taxonomy" id="43366"/>
    <lineage>
        <taxon>Eukaryota</taxon>
        <taxon>Viridiplantae</taxon>
        <taxon>Streptophyta</taxon>
        <taxon>Embryophyta</taxon>
        <taxon>Tracheophyta</taxon>
        <taxon>Spermatophyta</taxon>
        <taxon>Magnoliopsida</taxon>
        <taxon>eudicotyledons</taxon>
        <taxon>Gunneridae</taxon>
        <taxon>Pentapetalae</taxon>
        <taxon>rosids</taxon>
        <taxon>fabids</taxon>
        <taxon>Fabales</taxon>
        <taxon>Fabaceae</taxon>
        <taxon>Papilionoideae</taxon>
        <taxon>50 kb inversion clade</taxon>
        <taxon>NPAAA clade</taxon>
        <taxon>indigoferoid/millettioid clade</taxon>
        <taxon>Phaseoleae</taxon>
        <taxon>Clitoria</taxon>
    </lineage>
</organism>
<comment type="subcellular location">
    <subcellularLocation>
        <location evidence="1">Cell membrane</location>
        <topology evidence="1">Peripheral membrane protein</topology>
        <orientation evidence="1">Cytoplasmic side</orientation>
    </subcellularLocation>
</comment>
<evidence type="ECO:0000313" key="3">
    <source>
        <dbReference type="EMBL" id="KAK7300410.1"/>
    </source>
</evidence>
<dbReference type="SMART" id="SM00248">
    <property type="entry name" value="ANK"/>
    <property type="match status" value="5"/>
</dbReference>